<dbReference type="SUPFAM" id="SSF48498">
    <property type="entry name" value="Tetracyclin repressor-like, C-terminal domain"/>
    <property type="match status" value="1"/>
</dbReference>
<gene>
    <name evidence="2" type="ORF">GCM10020367_13440</name>
</gene>
<organism evidence="2 3">
    <name type="scientific">Streptomyces sannanensis</name>
    <dbReference type="NCBI Taxonomy" id="285536"/>
    <lineage>
        <taxon>Bacteria</taxon>
        <taxon>Bacillati</taxon>
        <taxon>Actinomycetota</taxon>
        <taxon>Actinomycetes</taxon>
        <taxon>Kitasatosporales</taxon>
        <taxon>Streptomycetaceae</taxon>
        <taxon>Streptomyces</taxon>
    </lineage>
</organism>
<accession>A0ABP6S6Y9</accession>
<dbReference type="InterPro" id="IPR036271">
    <property type="entry name" value="Tet_transcr_reg_TetR-rel_C_sf"/>
</dbReference>
<feature type="domain" description="Tetracyclin repressor-like C-terminal" evidence="1">
    <location>
        <begin position="10"/>
        <end position="64"/>
    </location>
</feature>
<dbReference type="Gene3D" id="1.10.357.10">
    <property type="entry name" value="Tetracycline Repressor, domain 2"/>
    <property type="match status" value="1"/>
</dbReference>
<sequence length="74" mass="8027">MEEVKALKGVAPQNEDVMRVLREYLERELLGRIAEFLDGPDATKRATAAVAVIGGLAFTRYLNPAAPCRGPGSR</sequence>
<reference evidence="3" key="1">
    <citation type="journal article" date="2019" name="Int. J. Syst. Evol. Microbiol.">
        <title>The Global Catalogue of Microorganisms (GCM) 10K type strain sequencing project: providing services to taxonomists for standard genome sequencing and annotation.</title>
        <authorList>
            <consortium name="The Broad Institute Genomics Platform"/>
            <consortium name="The Broad Institute Genome Sequencing Center for Infectious Disease"/>
            <person name="Wu L."/>
            <person name="Ma J."/>
        </authorList>
    </citation>
    <scope>NUCLEOTIDE SEQUENCE [LARGE SCALE GENOMIC DNA]</scope>
    <source>
        <strain evidence="3">JCM 9651</strain>
    </source>
</reference>
<dbReference type="InterPro" id="IPR041678">
    <property type="entry name" value="TetR_C_16"/>
</dbReference>
<comment type="caution">
    <text evidence="2">The sequence shown here is derived from an EMBL/GenBank/DDBJ whole genome shotgun (WGS) entry which is preliminary data.</text>
</comment>
<protein>
    <recommendedName>
        <fullName evidence="1">Tetracyclin repressor-like C-terminal domain-containing protein</fullName>
    </recommendedName>
</protein>
<dbReference type="Pfam" id="PF17920">
    <property type="entry name" value="TetR_C_16"/>
    <property type="match status" value="1"/>
</dbReference>
<dbReference type="Proteomes" id="UP001499990">
    <property type="component" value="Unassembled WGS sequence"/>
</dbReference>
<keyword evidence="3" id="KW-1185">Reference proteome</keyword>
<evidence type="ECO:0000259" key="1">
    <source>
        <dbReference type="Pfam" id="PF17920"/>
    </source>
</evidence>
<name>A0ABP6S6Y9_9ACTN</name>
<dbReference type="RefSeq" id="WP_345035211.1">
    <property type="nucleotide sequence ID" value="NZ_BAAAYL010000001.1"/>
</dbReference>
<evidence type="ECO:0000313" key="2">
    <source>
        <dbReference type="EMBL" id="GAA3369699.1"/>
    </source>
</evidence>
<dbReference type="EMBL" id="BAAAYL010000001">
    <property type="protein sequence ID" value="GAA3369699.1"/>
    <property type="molecule type" value="Genomic_DNA"/>
</dbReference>
<evidence type="ECO:0000313" key="3">
    <source>
        <dbReference type="Proteomes" id="UP001499990"/>
    </source>
</evidence>
<proteinExistence type="predicted"/>